<protein>
    <submittedName>
        <fullName evidence="1">Uncharacterized protein</fullName>
    </submittedName>
</protein>
<reference evidence="1 2" key="1">
    <citation type="submission" date="2016-03" db="EMBL/GenBank/DDBJ databases">
        <title>Draft genome sequence of Acetobacter malorum CECT 7742, a strain isolated from strawberry vinegar.</title>
        <authorList>
            <person name="Sainz F."/>
            <person name="Mas A."/>
            <person name="Torija M.J."/>
        </authorList>
    </citation>
    <scope>NUCLEOTIDE SEQUENCE [LARGE SCALE GENOMIC DNA]</scope>
    <source>
        <strain evidence="1 2">CECT 7742</strain>
    </source>
</reference>
<accession>A0A177G6R7</accession>
<evidence type="ECO:0000313" key="2">
    <source>
        <dbReference type="Proteomes" id="UP000077349"/>
    </source>
</evidence>
<comment type="caution">
    <text evidence="1">The sequence shown here is derived from an EMBL/GenBank/DDBJ whole genome shotgun (WGS) entry which is preliminary data.</text>
</comment>
<organism evidence="1 2">
    <name type="scientific">Acetobacter malorum</name>
    <dbReference type="NCBI Taxonomy" id="178901"/>
    <lineage>
        <taxon>Bacteria</taxon>
        <taxon>Pseudomonadati</taxon>
        <taxon>Pseudomonadota</taxon>
        <taxon>Alphaproteobacteria</taxon>
        <taxon>Acetobacterales</taxon>
        <taxon>Acetobacteraceae</taxon>
        <taxon>Acetobacter</taxon>
    </lineage>
</organism>
<dbReference type="EMBL" id="LVHD01000040">
    <property type="protein sequence ID" value="OAG75526.1"/>
    <property type="molecule type" value="Genomic_DNA"/>
</dbReference>
<proteinExistence type="predicted"/>
<evidence type="ECO:0000313" key="1">
    <source>
        <dbReference type="EMBL" id="OAG75526.1"/>
    </source>
</evidence>
<dbReference type="Proteomes" id="UP000077349">
    <property type="component" value="Unassembled WGS sequence"/>
</dbReference>
<dbReference type="AlphaFoldDB" id="A0A177G6R7"/>
<sequence>MNEFLLVMIDRLSTQNKTTQNRQAAVASYLTYTPMNSFPHNGHEPHGNPPFFNGVLTENLDSCF</sequence>
<name>A0A177G6R7_9PROT</name>
<gene>
    <name evidence="1" type="ORF">Amal_03308</name>
</gene>